<protein>
    <submittedName>
        <fullName evidence="2">Uncharacterized protein</fullName>
    </submittedName>
</protein>
<feature type="region of interest" description="Disordered" evidence="1">
    <location>
        <begin position="1"/>
        <end position="30"/>
    </location>
</feature>
<dbReference type="AlphaFoldDB" id="D5UYX6"/>
<reference evidence="3" key="1">
    <citation type="submission" date="2010-03" db="EMBL/GenBank/DDBJ databases">
        <title>The complete plasmid of Tsukamurella paurometabola DSM 20162.</title>
        <authorList>
            <consortium name="US DOE Joint Genome Institute (JGI-PGF)"/>
            <person name="Lucas S."/>
            <person name="Copeland A."/>
            <person name="Lapidus A."/>
            <person name="Glavina del Rio T."/>
            <person name="Dalin E."/>
            <person name="Tice H."/>
            <person name="Bruce D."/>
            <person name="Goodwin L."/>
            <person name="Pitluck S."/>
            <person name="Kyrpides N."/>
            <person name="Mavromatis K."/>
            <person name="Ivanova N."/>
            <person name="Mikhailova N."/>
            <person name="Munk A.C."/>
            <person name="Brettin T."/>
            <person name="Detter J.C."/>
            <person name="Tapia R."/>
            <person name="Han C."/>
            <person name="Larimer F."/>
            <person name="Land M."/>
            <person name="Hauser L."/>
            <person name="Markowitz V."/>
            <person name="Cheng J.-F."/>
            <person name="Hugenholtz P."/>
            <person name="Woyke T."/>
            <person name="Wu D."/>
            <person name="Jando M."/>
            <person name="Brambilla E."/>
            <person name="Klenk H.-P."/>
            <person name="Eisen J.A."/>
        </authorList>
    </citation>
    <scope>NUCLEOTIDE SEQUENCE [LARGE SCALE GENOMIC DNA]</scope>
    <source>
        <strain evidence="3">ATCC 8368 / DSM 20162 / CCUG 35730 / CIP 100753 / JCM 10117 / KCTC 9821 / NBRC 16120 / NCIMB 702349 / NCTC 13040</strain>
        <plasmid evidence="3">pTpau01</plasmid>
    </source>
</reference>
<feature type="region of interest" description="Disordered" evidence="1">
    <location>
        <begin position="109"/>
        <end position="158"/>
    </location>
</feature>
<evidence type="ECO:0000313" key="2">
    <source>
        <dbReference type="EMBL" id="ADG80823.1"/>
    </source>
</evidence>
<feature type="compositionally biased region" description="Low complexity" evidence="1">
    <location>
        <begin position="1"/>
        <end position="25"/>
    </location>
</feature>
<dbReference type="KEGG" id="tpr:Tpau_4255"/>
<evidence type="ECO:0000256" key="1">
    <source>
        <dbReference type="SAM" id="MobiDB-lite"/>
    </source>
</evidence>
<reference evidence="2 3" key="2">
    <citation type="journal article" date="2011" name="Stand. Genomic Sci.">
        <title>Complete genome sequence of Tsukamurella paurometabola type strain (no. 33).</title>
        <authorList>
            <person name="Munk A.C."/>
            <person name="Lapidus A."/>
            <person name="Lucas S."/>
            <person name="Nolan M."/>
            <person name="Tice H."/>
            <person name="Cheng J.F."/>
            <person name="Del Rio T.G."/>
            <person name="Goodwin L."/>
            <person name="Pitluck S."/>
            <person name="Liolios K."/>
            <person name="Huntemann M."/>
            <person name="Ivanova N."/>
            <person name="Mavromatis K."/>
            <person name="Mikhailova N."/>
            <person name="Pati A."/>
            <person name="Chen A."/>
            <person name="Palaniappan K."/>
            <person name="Tapia R."/>
            <person name="Han C."/>
            <person name="Land M."/>
            <person name="Hauser L."/>
            <person name="Chang Y.J."/>
            <person name="Jeffries C.D."/>
            <person name="Brettin T."/>
            <person name="Yasawong M."/>
            <person name="Brambilla E.M."/>
            <person name="Rohde M."/>
            <person name="Sikorski J."/>
            <person name="Goker M."/>
            <person name="Detter J.C."/>
            <person name="Woyke T."/>
            <person name="Bristow J."/>
            <person name="Eisen J.A."/>
            <person name="Markowitz V."/>
            <person name="Hugenholtz P."/>
            <person name="Kyrpides N.C."/>
            <person name="Klenk H.P."/>
        </authorList>
    </citation>
    <scope>NUCLEOTIDE SEQUENCE [LARGE SCALE GENOMIC DNA]</scope>
    <source>
        <strain evidence="3">ATCC 8368 / DSM 20162 / CCUG 35730 / CIP 100753 / JCM 10117 / KCTC 9821 / NBRC 16120 / NCIMB 702349 / NCTC 13040</strain>
        <plasmid evidence="2">pTpau01</plasmid>
    </source>
</reference>
<dbReference type="HOGENOM" id="CLU_1668648_0_0_11"/>
<name>D5UYX6_TSUPD</name>
<sequence length="158" mass="15985">MAAPTSEKTSKAASGASAGSTGARVSARDRARAAVAAAARARREREKRQEDAVTDYFKATEELDKLDAKRDAQHLAQAIALATMADDGLNHSDIAELTGASASEVSRLVSRGRKASAAPQENTTAAEGVAAGTDDESSGADNGEGANGGASAAERVQA</sequence>
<geneLocation type="plasmid" evidence="2 3">
    <name>pTpau01</name>
</geneLocation>
<keyword evidence="2" id="KW-0614">Plasmid</keyword>
<proteinExistence type="predicted"/>
<organism evidence="2 3">
    <name type="scientific">Tsukamurella paurometabola (strain ATCC 8368 / DSM 20162 / CCUG 35730 / CIP 100753 / JCM 10117 / KCTC 9821 / NBRC 16120 / NCIMB 702349 / NCTC 13040)</name>
    <name type="common">Corynebacterium paurometabolum</name>
    <dbReference type="NCBI Taxonomy" id="521096"/>
    <lineage>
        <taxon>Bacteria</taxon>
        <taxon>Bacillati</taxon>
        <taxon>Actinomycetota</taxon>
        <taxon>Actinomycetes</taxon>
        <taxon>Mycobacteriales</taxon>
        <taxon>Tsukamurellaceae</taxon>
        <taxon>Tsukamurella</taxon>
    </lineage>
</organism>
<keyword evidence="3" id="KW-1185">Reference proteome</keyword>
<dbReference type="Proteomes" id="UP000001213">
    <property type="component" value="Plasmid pTpau01"/>
</dbReference>
<accession>D5UYX6</accession>
<dbReference type="EMBL" id="CP001967">
    <property type="protein sequence ID" value="ADG80823.1"/>
    <property type="molecule type" value="Genomic_DNA"/>
</dbReference>
<gene>
    <name evidence="2" type="ordered locus">Tpau_4255</name>
</gene>
<dbReference type="RefSeq" id="WP_013128812.1">
    <property type="nucleotide sequence ID" value="NC_014159.1"/>
</dbReference>
<feature type="compositionally biased region" description="Low complexity" evidence="1">
    <location>
        <begin position="139"/>
        <end position="158"/>
    </location>
</feature>
<evidence type="ECO:0000313" key="3">
    <source>
        <dbReference type="Proteomes" id="UP000001213"/>
    </source>
</evidence>